<evidence type="ECO:0000313" key="4">
    <source>
        <dbReference type="Proteomes" id="UP000262029"/>
    </source>
</evidence>
<dbReference type="PROSITE" id="PS51857">
    <property type="entry name" value="CSD_2"/>
    <property type="match status" value="1"/>
</dbReference>
<reference evidence="2 4" key="2">
    <citation type="submission" date="2018-08" db="EMBL/GenBank/DDBJ databases">
        <title>Complete genome of the Arcobacter skirrowii type strain LMG 6621.</title>
        <authorList>
            <person name="Miller W.G."/>
            <person name="Yee E."/>
            <person name="Bono J.L."/>
        </authorList>
    </citation>
    <scope>NUCLEOTIDE SEQUENCE [LARGE SCALE GENOMIC DNA]</scope>
    <source>
        <strain evidence="2 4">CCUG 10374</strain>
    </source>
</reference>
<organism evidence="2 4">
    <name type="scientific">Aliarcobacter skirrowii CCUG 10374</name>
    <dbReference type="NCBI Taxonomy" id="1032239"/>
    <lineage>
        <taxon>Bacteria</taxon>
        <taxon>Pseudomonadati</taxon>
        <taxon>Campylobacterota</taxon>
        <taxon>Epsilonproteobacteria</taxon>
        <taxon>Campylobacterales</taxon>
        <taxon>Arcobacteraceae</taxon>
        <taxon>Aliarcobacter</taxon>
    </lineage>
</organism>
<dbReference type="Gene3D" id="2.40.50.140">
    <property type="entry name" value="Nucleic acid-binding proteins"/>
    <property type="match status" value="1"/>
</dbReference>
<evidence type="ECO:0000313" key="3">
    <source>
        <dbReference type="EMBL" id="RXI26554.1"/>
    </source>
</evidence>
<dbReference type="SUPFAM" id="SSF50249">
    <property type="entry name" value="Nucleic acid-binding proteins"/>
    <property type="match status" value="1"/>
</dbReference>
<gene>
    <name evidence="2" type="ORF">ASKIR_0705</name>
    <name evidence="3" type="ORF">CP959_00190</name>
</gene>
<proteinExistence type="predicted"/>
<reference evidence="3 5" key="1">
    <citation type="submission" date="2017-09" db="EMBL/GenBank/DDBJ databases">
        <title>Genomics of the genus Arcobacter.</title>
        <authorList>
            <person name="Perez-Cataluna A."/>
            <person name="Figueras M.J."/>
            <person name="Salas-Masso N."/>
        </authorList>
    </citation>
    <scope>NUCLEOTIDE SEQUENCE [LARGE SCALE GENOMIC DNA]</scope>
    <source>
        <strain evidence="3 5">LMG 6621</strain>
    </source>
</reference>
<evidence type="ECO:0000313" key="2">
    <source>
        <dbReference type="EMBL" id="AXX84530.1"/>
    </source>
</evidence>
<evidence type="ECO:0000259" key="1">
    <source>
        <dbReference type="PROSITE" id="PS51857"/>
    </source>
</evidence>
<dbReference type="Pfam" id="PF00313">
    <property type="entry name" value="CSD"/>
    <property type="match status" value="1"/>
</dbReference>
<accession>A0AAD0SKY8</accession>
<protein>
    <submittedName>
        <fullName evidence="2">Cold shock domain-containing protein</fullName>
    </submittedName>
</protein>
<dbReference type="GeneID" id="61750457"/>
<dbReference type="EMBL" id="CP032099">
    <property type="protein sequence ID" value="AXX84530.1"/>
    <property type="molecule type" value="Genomic_DNA"/>
</dbReference>
<dbReference type="EMBL" id="NXIC01000001">
    <property type="protein sequence ID" value="RXI26554.1"/>
    <property type="molecule type" value="Genomic_DNA"/>
</dbReference>
<evidence type="ECO:0000313" key="5">
    <source>
        <dbReference type="Proteomes" id="UP000290580"/>
    </source>
</evidence>
<dbReference type="Proteomes" id="UP000290580">
    <property type="component" value="Unassembled WGS sequence"/>
</dbReference>
<dbReference type="InterPro" id="IPR002059">
    <property type="entry name" value="CSP_DNA-bd"/>
</dbReference>
<sequence length="177" mass="20464">MQGIIKSYSQSSKEGKILADSGTTYYFNDTCLLNKNEVNLIKENTTVSFELENISNNYSQVKNIQFKQSKQTGNVKFYNKDKGYGFIFTNEHTKDIYFFISDWKDSSMPYNQNVEFDIYVNKNEQVSAKNITVINNSNRKKDNYHKDNRIECICGKFIVPRIIVLNGAPSHSICPFC</sequence>
<name>A0AAD0SKY8_9BACT</name>
<dbReference type="InterPro" id="IPR012340">
    <property type="entry name" value="NA-bd_OB-fold"/>
</dbReference>
<dbReference type="Proteomes" id="UP000262029">
    <property type="component" value="Chromosome"/>
</dbReference>
<keyword evidence="5" id="KW-1185">Reference proteome</keyword>
<feature type="domain" description="CSD" evidence="1">
    <location>
        <begin position="70"/>
        <end position="133"/>
    </location>
</feature>
<dbReference type="AlphaFoldDB" id="A0AAD0SKY8"/>
<dbReference type="GO" id="GO:0003676">
    <property type="term" value="F:nucleic acid binding"/>
    <property type="evidence" value="ECO:0007669"/>
    <property type="project" value="InterPro"/>
</dbReference>
<dbReference type="RefSeq" id="WP_066350969.1">
    <property type="nucleotide sequence ID" value="NZ_CP032099.1"/>
</dbReference>